<proteinExistence type="inferred from homology"/>
<evidence type="ECO:0000256" key="8">
    <source>
        <dbReference type="ARBA" id="ARBA00060767"/>
    </source>
</evidence>
<evidence type="ECO:0000256" key="6">
    <source>
        <dbReference type="ARBA" id="ARBA00022694"/>
    </source>
</evidence>
<comment type="caution">
    <text evidence="10">The sequence shown here is derived from an EMBL/GenBank/DDBJ whole genome shotgun (WGS) entry which is preliminary data.</text>
</comment>
<evidence type="ECO:0000313" key="10">
    <source>
        <dbReference type="EMBL" id="NEY20987.1"/>
    </source>
</evidence>
<feature type="binding site" evidence="9">
    <location>
        <position position="122"/>
    </location>
    <ligand>
        <name>substrate</name>
    </ligand>
</feature>
<keyword evidence="4 9" id="KW-0808">Transferase</keyword>
<name>A0A6M0P993_9BACI</name>
<dbReference type="EMBL" id="JAAIWK010000024">
    <property type="protein sequence ID" value="NEY20987.1"/>
    <property type="molecule type" value="Genomic_DNA"/>
</dbReference>
<sequence>MRLRNKPWAKEKLMQNPKIVIQEPEHFRGRWSEAFAKKQLLHIEIGTGKGRFITGMAKQNPHINYIGIEKQESAIVSALDKILEEQLDNVKLLNVDASRLVEYFQKNDIERVYLNFSDPWPKNRHEKRRLTYKSFLRMYESVLVDGGEIHFKTDNQGLFEYSLKSFSEYGLLLKDISLDLHNSGMEDNVMTEYEEKFSAKGQRIYRCEVKYLNE</sequence>
<feature type="region of interest" description="Interaction with RNA" evidence="9">
    <location>
        <begin position="124"/>
        <end position="129"/>
    </location>
</feature>
<dbReference type="InterPro" id="IPR003358">
    <property type="entry name" value="tRNA_(Gua-N-7)_MeTrfase_Trmb"/>
</dbReference>
<reference evidence="10 11" key="2">
    <citation type="submission" date="2020-03" db="EMBL/GenBank/DDBJ databases">
        <title>Bacillus aquiflavi sp. nov., isolated from yellow water of strong flavor Chinese baijiu in Yibin region of China.</title>
        <authorList>
            <person name="Xie J."/>
        </authorList>
    </citation>
    <scope>NUCLEOTIDE SEQUENCE [LARGE SCALE GENOMIC DNA]</scope>
    <source>
        <strain evidence="10 11">Gsoil 114</strain>
    </source>
</reference>
<dbReference type="HAMAP" id="MF_01057">
    <property type="entry name" value="tRNA_methyltr_TrmB"/>
    <property type="match status" value="1"/>
</dbReference>
<evidence type="ECO:0000256" key="4">
    <source>
        <dbReference type="ARBA" id="ARBA00022679"/>
    </source>
</evidence>
<comment type="pathway">
    <text evidence="7 9">tRNA modification; N(7)-methylguanine-tRNA biosynthesis.</text>
</comment>
<dbReference type="InterPro" id="IPR029063">
    <property type="entry name" value="SAM-dependent_MTases_sf"/>
</dbReference>
<dbReference type="AlphaFoldDB" id="A0A6M0P993"/>
<evidence type="ECO:0000256" key="3">
    <source>
        <dbReference type="ARBA" id="ARBA00022603"/>
    </source>
</evidence>
<feature type="binding site" evidence="9">
    <location>
        <position position="118"/>
    </location>
    <ligand>
        <name>S-adenosyl-L-methionine</name>
        <dbReference type="ChEBI" id="CHEBI:59789"/>
    </ligand>
</feature>
<feature type="binding site" evidence="9">
    <location>
        <position position="96"/>
    </location>
    <ligand>
        <name>S-adenosyl-L-methionine</name>
        <dbReference type="ChEBI" id="CHEBI:59789"/>
    </ligand>
</feature>
<dbReference type="CDD" id="cd02440">
    <property type="entry name" value="AdoMet_MTases"/>
    <property type="match status" value="1"/>
</dbReference>
<dbReference type="GO" id="GO:0008176">
    <property type="term" value="F:tRNA (guanine(46)-N7)-methyltransferase activity"/>
    <property type="evidence" value="ECO:0007669"/>
    <property type="project" value="UniProtKB-UniRule"/>
</dbReference>
<dbReference type="RefSeq" id="WP_163174178.1">
    <property type="nucleotide sequence ID" value="NZ_JAAIWK010000024.1"/>
</dbReference>
<protein>
    <recommendedName>
        <fullName evidence="9">tRNA (guanine-N(7)-)-methyltransferase</fullName>
        <ecNumber evidence="9">2.1.1.33</ecNumber>
    </recommendedName>
    <alternativeName>
        <fullName evidence="9">tRNA (guanine(46)-N(7))-methyltransferase</fullName>
    </alternativeName>
    <alternativeName>
        <fullName evidence="9">tRNA(m7G46)-methyltransferase</fullName>
    </alternativeName>
</protein>
<keyword evidence="11" id="KW-1185">Reference proteome</keyword>
<dbReference type="FunFam" id="3.40.50.150:FF:000035">
    <property type="entry name" value="tRNA (guanine-N(7)-)-methyltransferase"/>
    <property type="match status" value="1"/>
</dbReference>
<dbReference type="EC" id="2.1.1.33" evidence="9"/>
<evidence type="ECO:0000256" key="7">
    <source>
        <dbReference type="ARBA" id="ARBA00060552"/>
    </source>
</evidence>
<dbReference type="SUPFAM" id="SSF53335">
    <property type="entry name" value="S-adenosyl-L-methionine-dependent methyltransferases"/>
    <property type="match status" value="1"/>
</dbReference>
<feature type="binding site" evidence="9">
    <location>
        <position position="154"/>
    </location>
    <ligand>
        <name>substrate</name>
    </ligand>
</feature>
<dbReference type="InterPro" id="IPR055361">
    <property type="entry name" value="tRNA_methyltr_TrmB_bact"/>
</dbReference>
<evidence type="ECO:0000256" key="5">
    <source>
        <dbReference type="ARBA" id="ARBA00022691"/>
    </source>
</evidence>
<dbReference type="GO" id="GO:0043527">
    <property type="term" value="C:tRNA methyltransferase complex"/>
    <property type="evidence" value="ECO:0007669"/>
    <property type="project" value="TreeGrafter"/>
</dbReference>
<comment type="similarity">
    <text evidence="8 9">Belongs to the class I-like SAM-binding methyltransferase superfamily. TrmB family.</text>
</comment>
<dbReference type="PROSITE" id="PS51625">
    <property type="entry name" value="SAM_MT_TRMB"/>
    <property type="match status" value="1"/>
</dbReference>
<feature type="binding site" evidence="9">
    <location>
        <position position="44"/>
    </location>
    <ligand>
        <name>S-adenosyl-L-methionine</name>
        <dbReference type="ChEBI" id="CHEBI:59789"/>
    </ligand>
</feature>
<feature type="binding site" evidence="9">
    <location>
        <begin position="191"/>
        <end position="194"/>
    </location>
    <ligand>
        <name>substrate</name>
    </ligand>
</feature>
<dbReference type="NCBIfam" id="NF001080">
    <property type="entry name" value="PRK00121.2-2"/>
    <property type="match status" value="1"/>
</dbReference>
<dbReference type="NCBIfam" id="TIGR00091">
    <property type="entry name" value="tRNA (guanosine(46)-N7)-methyltransferase TrmB"/>
    <property type="match status" value="1"/>
</dbReference>
<dbReference type="Pfam" id="PF02390">
    <property type="entry name" value="Methyltransf_4"/>
    <property type="match status" value="1"/>
</dbReference>
<keyword evidence="5 9" id="KW-0949">S-adenosyl-L-methionine</keyword>
<organism evidence="10 11">
    <name type="scientific">Heyndrickxia ginsengihumi</name>
    <dbReference type="NCBI Taxonomy" id="363870"/>
    <lineage>
        <taxon>Bacteria</taxon>
        <taxon>Bacillati</taxon>
        <taxon>Bacillota</taxon>
        <taxon>Bacilli</taxon>
        <taxon>Bacillales</taxon>
        <taxon>Bacillaceae</taxon>
        <taxon>Heyndrickxia</taxon>
    </lineage>
</organism>
<accession>A0A6M0P993</accession>
<comment type="catalytic activity">
    <reaction evidence="1 9">
        <text>guanosine(46) in tRNA + S-adenosyl-L-methionine = N(7)-methylguanosine(46) in tRNA + S-adenosyl-L-homocysteine</text>
        <dbReference type="Rhea" id="RHEA:42708"/>
        <dbReference type="Rhea" id="RHEA-COMP:10188"/>
        <dbReference type="Rhea" id="RHEA-COMP:10189"/>
        <dbReference type="ChEBI" id="CHEBI:57856"/>
        <dbReference type="ChEBI" id="CHEBI:59789"/>
        <dbReference type="ChEBI" id="CHEBI:74269"/>
        <dbReference type="ChEBI" id="CHEBI:74480"/>
        <dbReference type="EC" id="2.1.1.33"/>
    </reaction>
</comment>
<dbReference type="PANTHER" id="PTHR23417:SF14">
    <property type="entry name" value="PENTACOTRIPEPTIDE-REPEAT REGION OF PRORP DOMAIN-CONTAINING PROTEIN"/>
    <property type="match status" value="1"/>
</dbReference>
<feature type="binding site" evidence="9">
    <location>
        <position position="69"/>
    </location>
    <ligand>
        <name>S-adenosyl-L-methionine</name>
        <dbReference type="ChEBI" id="CHEBI:59789"/>
    </ligand>
</feature>
<dbReference type="Gene3D" id="3.40.50.150">
    <property type="entry name" value="Vaccinia Virus protein VP39"/>
    <property type="match status" value="1"/>
</dbReference>
<gene>
    <name evidence="9 10" type="primary">trmB</name>
    <name evidence="10" type="ORF">G4D61_13600</name>
</gene>
<evidence type="ECO:0000313" key="11">
    <source>
        <dbReference type="Proteomes" id="UP000476934"/>
    </source>
</evidence>
<evidence type="ECO:0000256" key="9">
    <source>
        <dbReference type="HAMAP-Rule" id="MF_01057"/>
    </source>
</evidence>
<keyword evidence="3 9" id="KW-0489">Methyltransferase</keyword>
<dbReference type="UniPathway" id="UPA00989"/>
<dbReference type="PANTHER" id="PTHR23417">
    <property type="entry name" value="3-DEOXY-D-MANNO-OCTULOSONIC-ACID TRANSFERASE/TRNA GUANINE-N 7 - -METHYLTRANSFERASE"/>
    <property type="match status" value="1"/>
</dbReference>
<dbReference type="Proteomes" id="UP000476934">
    <property type="component" value="Unassembled WGS sequence"/>
</dbReference>
<evidence type="ECO:0000256" key="2">
    <source>
        <dbReference type="ARBA" id="ARBA00003015"/>
    </source>
</evidence>
<reference evidence="10 11" key="1">
    <citation type="submission" date="2020-02" db="EMBL/GenBank/DDBJ databases">
        <authorList>
            <person name="Feng H."/>
        </authorList>
    </citation>
    <scope>NUCLEOTIDE SEQUENCE [LARGE SCALE GENOMIC DNA]</scope>
    <source>
        <strain evidence="10 11">Gsoil 114</strain>
    </source>
</reference>
<comment type="function">
    <text evidence="2 9">Catalyzes the formation of N(7)-methylguanine at position 46 (m7G46) in tRNA.</text>
</comment>
<evidence type="ECO:0000256" key="1">
    <source>
        <dbReference type="ARBA" id="ARBA00000142"/>
    </source>
</evidence>
<keyword evidence="6 9" id="KW-0819">tRNA processing</keyword>